<name>A0A411PI72_9GAMM</name>
<protein>
    <submittedName>
        <fullName evidence="1">DUF2164 family protein</fullName>
    </submittedName>
</protein>
<dbReference type="KEGG" id="smai:EXU30_11800"/>
<reference evidence="1 2" key="1">
    <citation type="submission" date="2019-02" db="EMBL/GenBank/DDBJ databases">
        <title>Shewanella sp. D4-2 isolated from Dokdo Island.</title>
        <authorList>
            <person name="Baek K."/>
        </authorList>
    </citation>
    <scope>NUCLEOTIDE SEQUENCE [LARGE SCALE GENOMIC DNA]</scope>
    <source>
        <strain evidence="1 2">D4-2</strain>
    </source>
</reference>
<proteinExistence type="predicted"/>
<evidence type="ECO:0000313" key="2">
    <source>
        <dbReference type="Proteomes" id="UP000291106"/>
    </source>
</evidence>
<keyword evidence="2" id="KW-1185">Reference proteome</keyword>
<gene>
    <name evidence="1" type="ORF">EXU30_11800</name>
</gene>
<organism evidence="1 2">
    <name type="scientific">Shewanella maritima</name>
    <dbReference type="NCBI Taxonomy" id="2520507"/>
    <lineage>
        <taxon>Bacteria</taxon>
        <taxon>Pseudomonadati</taxon>
        <taxon>Pseudomonadota</taxon>
        <taxon>Gammaproteobacteria</taxon>
        <taxon>Alteromonadales</taxon>
        <taxon>Shewanellaceae</taxon>
        <taxon>Shewanella</taxon>
    </lineage>
</organism>
<dbReference type="InterPro" id="IPR018680">
    <property type="entry name" value="DUF2164"/>
</dbReference>
<evidence type="ECO:0000313" key="1">
    <source>
        <dbReference type="EMBL" id="QBF83306.1"/>
    </source>
</evidence>
<dbReference type="AlphaFoldDB" id="A0A411PI72"/>
<accession>A0A411PI72</accession>
<dbReference type="EMBL" id="CP036200">
    <property type="protein sequence ID" value="QBF83306.1"/>
    <property type="molecule type" value="Genomic_DNA"/>
</dbReference>
<dbReference type="OrthoDB" id="6629495at2"/>
<dbReference type="RefSeq" id="WP_130600286.1">
    <property type="nucleotide sequence ID" value="NZ_CP036200.1"/>
</dbReference>
<dbReference type="Proteomes" id="UP000291106">
    <property type="component" value="Chromosome"/>
</dbReference>
<dbReference type="Pfam" id="PF09932">
    <property type="entry name" value="DUF2164"/>
    <property type="match status" value="1"/>
</dbReference>
<sequence length="54" mass="6332">MSKIEFSSSDTARMVEKLQTYFENELNQDLGQFDAEFLLDFFAKEMGGYFYNQG</sequence>